<evidence type="ECO:0000313" key="2">
    <source>
        <dbReference type="Proteomes" id="UP000002774"/>
    </source>
</evidence>
<dbReference type="HOGENOM" id="CLU_2396453_0_0_10"/>
<gene>
    <name evidence="1" type="ORF">Mucpa_5949</name>
</gene>
<sequence>MRNFSITPRVATNVLNTKTLGTATNIDLEISLVIGDAFATGEYHLYDSNRTQLDTDTGITIPIAGWAGEEQFLYNAFAAIIGVTLSSDTTPSA</sequence>
<accession>H1YAX6</accession>
<dbReference type="Proteomes" id="UP000002774">
    <property type="component" value="Chromosome"/>
</dbReference>
<organism evidence="1 2">
    <name type="scientific">Mucilaginibacter paludis DSM 18603</name>
    <dbReference type="NCBI Taxonomy" id="714943"/>
    <lineage>
        <taxon>Bacteria</taxon>
        <taxon>Pseudomonadati</taxon>
        <taxon>Bacteroidota</taxon>
        <taxon>Sphingobacteriia</taxon>
        <taxon>Sphingobacteriales</taxon>
        <taxon>Sphingobacteriaceae</taxon>
        <taxon>Mucilaginibacter</taxon>
    </lineage>
</organism>
<name>H1YAX6_9SPHI</name>
<dbReference type="STRING" id="714943.Mucpa_5949"/>
<dbReference type="EMBL" id="CM001403">
    <property type="protein sequence ID" value="EHQ30009.1"/>
    <property type="molecule type" value="Genomic_DNA"/>
</dbReference>
<proteinExistence type="predicted"/>
<reference evidence="1" key="1">
    <citation type="submission" date="2011-09" db="EMBL/GenBank/DDBJ databases">
        <title>The permanent draft genome of Mucilaginibacter paludis DSM 18603.</title>
        <authorList>
            <consortium name="US DOE Joint Genome Institute (JGI-PGF)"/>
            <person name="Lucas S."/>
            <person name="Han J."/>
            <person name="Lapidus A."/>
            <person name="Bruce D."/>
            <person name="Goodwin L."/>
            <person name="Pitluck S."/>
            <person name="Peters L."/>
            <person name="Kyrpides N."/>
            <person name="Mavromatis K."/>
            <person name="Ivanova N."/>
            <person name="Mikhailova N."/>
            <person name="Held B."/>
            <person name="Detter J.C."/>
            <person name="Tapia R."/>
            <person name="Han C."/>
            <person name="Land M."/>
            <person name="Hauser L."/>
            <person name="Markowitz V."/>
            <person name="Cheng J.-F."/>
            <person name="Hugenholtz P."/>
            <person name="Woyke T."/>
            <person name="Wu D."/>
            <person name="Tindall B."/>
            <person name="Brambilla E."/>
            <person name="Klenk H.-P."/>
            <person name="Eisen J.A."/>
        </authorList>
    </citation>
    <scope>NUCLEOTIDE SEQUENCE [LARGE SCALE GENOMIC DNA]</scope>
    <source>
        <strain evidence="1">DSM 18603</strain>
    </source>
</reference>
<protein>
    <submittedName>
        <fullName evidence="1">Uncharacterized protein</fullName>
    </submittedName>
</protein>
<keyword evidence="2" id="KW-1185">Reference proteome</keyword>
<evidence type="ECO:0000313" key="1">
    <source>
        <dbReference type="EMBL" id="EHQ30009.1"/>
    </source>
</evidence>
<dbReference type="RefSeq" id="WP_008511518.1">
    <property type="nucleotide sequence ID" value="NZ_CM001403.1"/>
</dbReference>
<dbReference type="AlphaFoldDB" id="H1YAX6"/>